<sequence>MRLTTLILLQVAAAVSANDEPVQSSWSFNDAVGQIVDKVNEVVSEVIDAFHSSSSSPDSNERFHTFLEEYQIEFKSEEEREEAFANWRESDIFIQQHNEKEVEWGFRVGHNRFSILSHEQYLKRYSLGEYSNNPWVGEKKVGIAVTDPSSGPGPRPSKEVDWRKTNKVTAVKDQGNCGSCWAFSATGAIESAFAIANGLKVPVDLSEQQLVDCDDSDLGCGGGLMDYAFLWEEKEGGLCKANQPGFRFYKDGIFNGPCGTNLDHGVLAVGYGSIKTRQASEADTTPHPFRPVKTGDYWLVKNSWGPTWGDDGYIKLGRTGKNGPGTCGILMQASYPDVKKHGGEEAAVVEAIDGAKKTSLS</sequence>
<dbReference type="AlphaFoldDB" id="A0A9W7F5D4"/>
<dbReference type="SMART" id="SM00848">
    <property type="entry name" value="Inhibitor_I29"/>
    <property type="match status" value="1"/>
</dbReference>
<dbReference type="SMART" id="SM00645">
    <property type="entry name" value="Pept_C1"/>
    <property type="match status" value="1"/>
</dbReference>
<evidence type="ECO:0000259" key="6">
    <source>
        <dbReference type="SMART" id="SM00848"/>
    </source>
</evidence>
<evidence type="ECO:0000259" key="5">
    <source>
        <dbReference type="SMART" id="SM00645"/>
    </source>
</evidence>
<dbReference type="InterPro" id="IPR013201">
    <property type="entry name" value="Prot_inhib_I29"/>
</dbReference>
<proteinExistence type="inferred from homology"/>
<dbReference type="OrthoDB" id="10253408at2759"/>
<name>A0A9W7F5D4_9STRA</name>
<dbReference type="PROSITE" id="PS00640">
    <property type="entry name" value="THIOL_PROTEASE_ASN"/>
    <property type="match status" value="1"/>
</dbReference>
<keyword evidence="8" id="KW-1185">Reference proteome</keyword>
<evidence type="ECO:0000313" key="7">
    <source>
        <dbReference type="EMBL" id="GMI04105.1"/>
    </source>
</evidence>
<dbReference type="PANTHER" id="PTHR12411">
    <property type="entry name" value="CYSTEINE PROTEASE FAMILY C1-RELATED"/>
    <property type="match status" value="1"/>
</dbReference>
<evidence type="ECO:0000256" key="2">
    <source>
        <dbReference type="ARBA" id="ARBA00023145"/>
    </source>
</evidence>
<feature type="chain" id="PRO_5040939852" evidence="4">
    <location>
        <begin position="18"/>
        <end position="361"/>
    </location>
</feature>
<dbReference type="Proteomes" id="UP001165082">
    <property type="component" value="Unassembled WGS sequence"/>
</dbReference>
<keyword evidence="2" id="KW-0865">Zymogen</keyword>
<dbReference type="PRINTS" id="PR00705">
    <property type="entry name" value="PAPAIN"/>
</dbReference>
<dbReference type="InterPro" id="IPR025660">
    <property type="entry name" value="Pept_his_AS"/>
</dbReference>
<dbReference type="InterPro" id="IPR013128">
    <property type="entry name" value="Peptidase_C1A"/>
</dbReference>
<organism evidence="7 8">
    <name type="scientific">Triparma retinervis</name>
    <dbReference type="NCBI Taxonomy" id="2557542"/>
    <lineage>
        <taxon>Eukaryota</taxon>
        <taxon>Sar</taxon>
        <taxon>Stramenopiles</taxon>
        <taxon>Ochrophyta</taxon>
        <taxon>Bolidophyceae</taxon>
        <taxon>Parmales</taxon>
        <taxon>Triparmaceae</taxon>
        <taxon>Triparma</taxon>
    </lineage>
</organism>
<gene>
    <name evidence="7" type="ORF">TrRE_jg9882</name>
</gene>
<accession>A0A9W7F5D4</accession>
<evidence type="ECO:0000313" key="8">
    <source>
        <dbReference type="Proteomes" id="UP001165082"/>
    </source>
</evidence>
<dbReference type="Pfam" id="PF00112">
    <property type="entry name" value="Peptidase_C1"/>
    <property type="match status" value="1"/>
</dbReference>
<dbReference type="InterPro" id="IPR038765">
    <property type="entry name" value="Papain-like_cys_pep_sf"/>
</dbReference>
<feature type="domain" description="Peptidase C1A papain C-terminal" evidence="5">
    <location>
        <begin position="156"/>
        <end position="337"/>
    </location>
</feature>
<dbReference type="InterPro" id="IPR025661">
    <property type="entry name" value="Pept_asp_AS"/>
</dbReference>
<dbReference type="InterPro" id="IPR000169">
    <property type="entry name" value="Pept_cys_AS"/>
</dbReference>
<evidence type="ECO:0000256" key="1">
    <source>
        <dbReference type="ARBA" id="ARBA00008455"/>
    </source>
</evidence>
<dbReference type="InterPro" id="IPR039417">
    <property type="entry name" value="Peptidase_C1A_papain-like"/>
</dbReference>
<dbReference type="InterPro" id="IPR000668">
    <property type="entry name" value="Peptidase_C1A_C"/>
</dbReference>
<dbReference type="Gene3D" id="3.90.70.10">
    <property type="entry name" value="Cysteine proteinases"/>
    <property type="match status" value="2"/>
</dbReference>
<evidence type="ECO:0000256" key="4">
    <source>
        <dbReference type="SAM" id="SignalP"/>
    </source>
</evidence>
<dbReference type="CDD" id="cd02248">
    <property type="entry name" value="Peptidase_C1A"/>
    <property type="match status" value="1"/>
</dbReference>
<keyword evidence="4" id="KW-0732">Signal</keyword>
<evidence type="ECO:0000256" key="3">
    <source>
        <dbReference type="ARBA" id="ARBA00023157"/>
    </source>
</evidence>
<dbReference type="PROSITE" id="PS00639">
    <property type="entry name" value="THIOL_PROTEASE_HIS"/>
    <property type="match status" value="1"/>
</dbReference>
<feature type="signal peptide" evidence="4">
    <location>
        <begin position="1"/>
        <end position="17"/>
    </location>
</feature>
<comment type="similarity">
    <text evidence="1">Belongs to the peptidase C1 family.</text>
</comment>
<dbReference type="Pfam" id="PF08246">
    <property type="entry name" value="Inhibitor_I29"/>
    <property type="match status" value="1"/>
</dbReference>
<reference evidence="7" key="1">
    <citation type="submission" date="2022-07" db="EMBL/GenBank/DDBJ databases">
        <title>Genome analysis of Parmales, a sister group of diatoms, reveals the evolutionary specialization of diatoms from phago-mixotrophs to photoautotrophs.</title>
        <authorList>
            <person name="Ban H."/>
            <person name="Sato S."/>
            <person name="Yoshikawa S."/>
            <person name="Kazumasa Y."/>
            <person name="Nakamura Y."/>
            <person name="Ichinomiya M."/>
            <person name="Saitoh K."/>
            <person name="Sato N."/>
            <person name="Blanc-Mathieu R."/>
            <person name="Endo H."/>
            <person name="Kuwata A."/>
            <person name="Ogata H."/>
        </authorList>
    </citation>
    <scope>NUCLEOTIDE SEQUENCE</scope>
</reference>
<comment type="caution">
    <text evidence="7">The sequence shown here is derived from an EMBL/GenBank/DDBJ whole genome shotgun (WGS) entry which is preliminary data.</text>
</comment>
<protein>
    <submittedName>
        <fullName evidence="7">Uncharacterized protein</fullName>
    </submittedName>
</protein>
<dbReference type="GO" id="GO:0006508">
    <property type="term" value="P:proteolysis"/>
    <property type="evidence" value="ECO:0007669"/>
    <property type="project" value="InterPro"/>
</dbReference>
<dbReference type="GO" id="GO:0008234">
    <property type="term" value="F:cysteine-type peptidase activity"/>
    <property type="evidence" value="ECO:0007669"/>
    <property type="project" value="InterPro"/>
</dbReference>
<keyword evidence="3" id="KW-1015">Disulfide bond</keyword>
<dbReference type="PROSITE" id="PS00139">
    <property type="entry name" value="THIOL_PROTEASE_CYS"/>
    <property type="match status" value="1"/>
</dbReference>
<feature type="domain" description="Cathepsin propeptide inhibitor" evidence="6">
    <location>
        <begin position="63"/>
        <end position="121"/>
    </location>
</feature>
<dbReference type="SUPFAM" id="SSF54001">
    <property type="entry name" value="Cysteine proteinases"/>
    <property type="match status" value="1"/>
</dbReference>
<dbReference type="EMBL" id="BRXZ01000061">
    <property type="protein sequence ID" value="GMI04105.1"/>
    <property type="molecule type" value="Genomic_DNA"/>
</dbReference>